<reference evidence="1" key="2">
    <citation type="submission" date="2022-01" db="EMBL/GenBank/DDBJ databases">
        <authorList>
            <person name="Yamashiro T."/>
            <person name="Shiraishi A."/>
            <person name="Satake H."/>
            <person name="Nakayama K."/>
        </authorList>
    </citation>
    <scope>NUCLEOTIDE SEQUENCE</scope>
</reference>
<sequence>FIKGLVDEDFNVSQDDGVGVVSGVSILSANSYEGLNERRVANNDMLLLEGGDGFFDSDGGATNPESNKDKQPTLADFLMKFVLLERKLLCTNVAGALIGIHKADGNNDSPNVNHNAVNKGLSCPANDPMSTCSSHDMDDGEVSVAGMGIHKADGQNDVPNANDNAVNQVIIGSANDPMLDVLIQVVCDCMGIDKVDGNNDYTYSQREPSTLDVLVQGFDSQKNHPGIDVIQHDTHVDCSVAKLNYHPTSDIRVKVVPVDEFVDDFIDVDELIDVHEDKTTVLQENVKDLSNKSQYVNVVKEDYKPCLGMVFANVKAKRKKCGIERTIEPDADWAMVSPHFLTCTLGGSMIDYYSNGVRYPVAWRDVEKYVAELHISTGVVTFYDSLGWVCGNRRPWWRMMKRTLPQQLTLYLNEHGVLHSKGIAVETYEIEYMFLKVVRSRRLWGLWCMGKITVVILVRDRCPRGKGKVDIANDSKQPSSTQPDVNMLILGRLYD</sequence>
<evidence type="ECO:0000313" key="1">
    <source>
        <dbReference type="EMBL" id="GJT48967.1"/>
    </source>
</evidence>
<gene>
    <name evidence="1" type="ORF">Tco_0975124</name>
</gene>
<keyword evidence="2" id="KW-1185">Reference proteome</keyword>
<comment type="caution">
    <text evidence="1">The sequence shown here is derived from an EMBL/GenBank/DDBJ whole genome shotgun (WGS) entry which is preliminary data.</text>
</comment>
<organism evidence="1 2">
    <name type="scientific">Tanacetum coccineum</name>
    <dbReference type="NCBI Taxonomy" id="301880"/>
    <lineage>
        <taxon>Eukaryota</taxon>
        <taxon>Viridiplantae</taxon>
        <taxon>Streptophyta</taxon>
        <taxon>Embryophyta</taxon>
        <taxon>Tracheophyta</taxon>
        <taxon>Spermatophyta</taxon>
        <taxon>Magnoliopsida</taxon>
        <taxon>eudicotyledons</taxon>
        <taxon>Gunneridae</taxon>
        <taxon>Pentapetalae</taxon>
        <taxon>asterids</taxon>
        <taxon>campanulids</taxon>
        <taxon>Asterales</taxon>
        <taxon>Asteraceae</taxon>
        <taxon>Asteroideae</taxon>
        <taxon>Anthemideae</taxon>
        <taxon>Anthemidinae</taxon>
        <taxon>Tanacetum</taxon>
    </lineage>
</organism>
<feature type="non-terminal residue" evidence="1">
    <location>
        <position position="1"/>
    </location>
</feature>
<dbReference type="Proteomes" id="UP001151760">
    <property type="component" value="Unassembled WGS sequence"/>
</dbReference>
<protein>
    <submittedName>
        <fullName evidence="1">Uncharacterized protein</fullName>
    </submittedName>
</protein>
<name>A0ABQ5EDN7_9ASTR</name>
<proteinExistence type="predicted"/>
<accession>A0ABQ5EDN7</accession>
<reference evidence="1" key="1">
    <citation type="journal article" date="2022" name="Int. J. Mol. Sci.">
        <title>Draft Genome of Tanacetum Coccineum: Genomic Comparison of Closely Related Tanacetum-Family Plants.</title>
        <authorList>
            <person name="Yamashiro T."/>
            <person name="Shiraishi A."/>
            <person name="Nakayama K."/>
            <person name="Satake H."/>
        </authorList>
    </citation>
    <scope>NUCLEOTIDE SEQUENCE</scope>
</reference>
<dbReference type="EMBL" id="BQNB010016197">
    <property type="protein sequence ID" value="GJT48967.1"/>
    <property type="molecule type" value="Genomic_DNA"/>
</dbReference>
<evidence type="ECO:0000313" key="2">
    <source>
        <dbReference type="Proteomes" id="UP001151760"/>
    </source>
</evidence>